<evidence type="ECO:0000256" key="2">
    <source>
        <dbReference type="ARBA" id="ARBA00006926"/>
    </source>
</evidence>
<evidence type="ECO:0000256" key="4">
    <source>
        <dbReference type="ARBA" id="ARBA00023002"/>
    </source>
</evidence>
<dbReference type="AlphaFoldDB" id="A0A0R1KA80"/>
<evidence type="ECO:0000256" key="7">
    <source>
        <dbReference type="RuleBase" id="RU000499"/>
    </source>
</evidence>
<proteinExistence type="inferred from homology"/>
<dbReference type="InterPro" id="IPR000889">
    <property type="entry name" value="Glutathione_peroxidase"/>
</dbReference>
<evidence type="ECO:0000313" key="8">
    <source>
        <dbReference type="EMBL" id="KRK75959.1"/>
    </source>
</evidence>
<feature type="active site" evidence="6">
    <location>
        <position position="48"/>
    </location>
</feature>
<comment type="similarity">
    <text evidence="2 7">Belongs to the glutathione peroxidase family.</text>
</comment>
<dbReference type="PANTHER" id="PTHR11592:SF78">
    <property type="entry name" value="GLUTATHIONE PEROXIDASE"/>
    <property type="match status" value="1"/>
</dbReference>
<dbReference type="InterPro" id="IPR036249">
    <property type="entry name" value="Thioredoxin-like_sf"/>
</dbReference>
<gene>
    <name evidence="8" type="ORF">FD30_GL001775</name>
</gene>
<evidence type="ECO:0000313" key="9">
    <source>
        <dbReference type="Proteomes" id="UP000051162"/>
    </source>
</evidence>
<dbReference type="STRING" id="1423773.FD30_GL001775"/>
<keyword evidence="4 7" id="KW-0560">Oxidoreductase</keyword>
<dbReference type="PIRSF" id="PIRSF000303">
    <property type="entry name" value="Glutathion_perox"/>
    <property type="match status" value="1"/>
</dbReference>
<dbReference type="Pfam" id="PF00255">
    <property type="entry name" value="GSHPx"/>
    <property type="match status" value="1"/>
</dbReference>
<name>A0A0R1KA80_9LACO</name>
<organism evidence="8 9">
    <name type="scientific">Levilactobacillus namurensis DSM 19117</name>
    <dbReference type="NCBI Taxonomy" id="1423773"/>
    <lineage>
        <taxon>Bacteria</taxon>
        <taxon>Bacillati</taxon>
        <taxon>Bacillota</taxon>
        <taxon>Bacilli</taxon>
        <taxon>Lactobacillales</taxon>
        <taxon>Lactobacillaceae</taxon>
        <taxon>Levilactobacillus</taxon>
    </lineage>
</organism>
<evidence type="ECO:0000256" key="1">
    <source>
        <dbReference type="ARBA" id="ARBA00000217"/>
    </source>
</evidence>
<comment type="caution">
    <text evidence="8">The sequence shown here is derived from an EMBL/GenBank/DDBJ whole genome shotgun (WGS) entry which is preliminary data.</text>
</comment>
<dbReference type="PATRIC" id="fig|1423773.3.peg.1820"/>
<accession>A0A0R1KA80</accession>
<dbReference type="GO" id="GO:0034599">
    <property type="term" value="P:cellular response to oxidative stress"/>
    <property type="evidence" value="ECO:0007669"/>
    <property type="project" value="TreeGrafter"/>
</dbReference>
<keyword evidence="9" id="KW-1185">Reference proteome</keyword>
<dbReference type="EMBL" id="AZDT01000028">
    <property type="protein sequence ID" value="KRK75959.1"/>
    <property type="molecule type" value="Genomic_DNA"/>
</dbReference>
<dbReference type="CDD" id="cd00340">
    <property type="entry name" value="GSH_Peroxidase"/>
    <property type="match status" value="1"/>
</dbReference>
<sequence length="177" mass="19496">MQATKMVEGDGRMTTIYGFKETEMSGQPLDLAAYRGQVVVIVNTASKCGLAPQLTALEALYQRYRDQGLVILGLPSNQFHQELDSDEAASDFCQLHYGVTFPMTQRVQVNGDHADPLFRYLKAASGHGRIKWNFTKFLVGRDGQLIKRYAPTTSPKKMETAILAALQAPAGVDKADV</sequence>
<dbReference type="FunFam" id="3.40.30.10:FF:000010">
    <property type="entry name" value="Glutathione peroxidase"/>
    <property type="match status" value="1"/>
</dbReference>
<comment type="catalytic activity">
    <reaction evidence="1">
        <text>2 glutathione + H2O2 = glutathione disulfide + 2 H2O</text>
        <dbReference type="Rhea" id="RHEA:16833"/>
        <dbReference type="ChEBI" id="CHEBI:15377"/>
        <dbReference type="ChEBI" id="CHEBI:16240"/>
        <dbReference type="ChEBI" id="CHEBI:57925"/>
        <dbReference type="ChEBI" id="CHEBI:58297"/>
        <dbReference type="EC" id="1.11.1.9"/>
    </reaction>
</comment>
<evidence type="ECO:0000256" key="5">
    <source>
        <dbReference type="ARBA" id="ARBA00069346"/>
    </source>
</evidence>
<dbReference type="Gene3D" id="3.40.30.10">
    <property type="entry name" value="Glutaredoxin"/>
    <property type="match status" value="1"/>
</dbReference>
<dbReference type="SUPFAM" id="SSF52833">
    <property type="entry name" value="Thioredoxin-like"/>
    <property type="match status" value="1"/>
</dbReference>
<dbReference type="GO" id="GO:0004602">
    <property type="term" value="F:glutathione peroxidase activity"/>
    <property type="evidence" value="ECO:0007669"/>
    <property type="project" value="UniProtKB-EC"/>
</dbReference>
<keyword evidence="3 7" id="KW-0575">Peroxidase</keyword>
<dbReference type="PROSITE" id="PS51355">
    <property type="entry name" value="GLUTATHIONE_PEROXID_3"/>
    <property type="match status" value="1"/>
</dbReference>
<dbReference type="PANTHER" id="PTHR11592">
    <property type="entry name" value="GLUTATHIONE PEROXIDASE"/>
    <property type="match status" value="1"/>
</dbReference>
<dbReference type="InterPro" id="IPR029759">
    <property type="entry name" value="GPX_AS"/>
</dbReference>
<evidence type="ECO:0000256" key="3">
    <source>
        <dbReference type="ARBA" id="ARBA00022559"/>
    </source>
</evidence>
<dbReference type="PROSITE" id="PS00460">
    <property type="entry name" value="GLUTATHIONE_PEROXID_1"/>
    <property type="match status" value="1"/>
</dbReference>
<protein>
    <recommendedName>
        <fullName evidence="5 7">Glutathione peroxidase</fullName>
    </recommendedName>
</protein>
<dbReference type="Proteomes" id="UP000051162">
    <property type="component" value="Unassembled WGS sequence"/>
</dbReference>
<reference evidence="8 9" key="1">
    <citation type="journal article" date="2015" name="Genome Announc.">
        <title>Expanding the biotechnology potential of lactobacilli through comparative genomics of 213 strains and associated genera.</title>
        <authorList>
            <person name="Sun Z."/>
            <person name="Harris H.M."/>
            <person name="McCann A."/>
            <person name="Guo C."/>
            <person name="Argimon S."/>
            <person name="Zhang W."/>
            <person name="Yang X."/>
            <person name="Jeffery I.B."/>
            <person name="Cooney J.C."/>
            <person name="Kagawa T.F."/>
            <person name="Liu W."/>
            <person name="Song Y."/>
            <person name="Salvetti E."/>
            <person name="Wrobel A."/>
            <person name="Rasinkangas P."/>
            <person name="Parkhill J."/>
            <person name="Rea M.C."/>
            <person name="O'Sullivan O."/>
            <person name="Ritari J."/>
            <person name="Douillard F.P."/>
            <person name="Paul Ross R."/>
            <person name="Yang R."/>
            <person name="Briner A.E."/>
            <person name="Felis G.E."/>
            <person name="de Vos W.M."/>
            <person name="Barrangou R."/>
            <person name="Klaenhammer T.R."/>
            <person name="Caufield P.W."/>
            <person name="Cui Y."/>
            <person name="Zhang H."/>
            <person name="O'Toole P.W."/>
        </authorList>
    </citation>
    <scope>NUCLEOTIDE SEQUENCE [LARGE SCALE GENOMIC DNA]</scope>
    <source>
        <strain evidence="8 9">DSM 19117</strain>
    </source>
</reference>
<dbReference type="PRINTS" id="PR01011">
    <property type="entry name" value="GLUTPROXDASE"/>
</dbReference>
<evidence type="ECO:0000256" key="6">
    <source>
        <dbReference type="PIRSR" id="PIRSR000303-1"/>
    </source>
</evidence>